<organism evidence="4 5">
    <name type="scientific">Halobacillus alkaliphilus</name>
    <dbReference type="NCBI Taxonomy" id="396056"/>
    <lineage>
        <taxon>Bacteria</taxon>
        <taxon>Bacillati</taxon>
        <taxon>Bacillota</taxon>
        <taxon>Bacilli</taxon>
        <taxon>Bacillales</taxon>
        <taxon>Bacillaceae</taxon>
        <taxon>Halobacillus</taxon>
    </lineage>
</organism>
<keyword evidence="5" id="KW-1185">Reference proteome</keyword>
<name>A0A1I2JS02_9BACI</name>
<gene>
    <name evidence="4" type="ORF">SAMN05216353_101298</name>
</gene>
<dbReference type="Pfam" id="PF04203">
    <property type="entry name" value="Sortase"/>
    <property type="match status" value="1"/>
</dbReference>
<evidence type="ECO:0000256" key="1">
    <source>
        <dbReference type="ARBA" id="ARBA00022801"/>
    </source>
</evidence>
<dbReference type="RefSeq" id="WP_089749400.1">
    <property type="nucleotide sequence ID" value="NZ_FOOG01000001.1"/>
</dbReference>
<dbReference type="EMBL" id="FOOG01000001">
    <property type="protein sequence ID" value="SFF55501.1"/>
    <property type="molecule type" value="Genomic_DNA"/>
</dbReference>
<dbReference type="GO" id="GO:0016787">
    <property type="term" value="F:hydrolase activity"/>
    <property type="evidence" value="ECO:0007669"/>
    <property type="project" value="UniProtKB-KW"/>
</dbReference>
<accession>A0A1I2JS02</accession>
<dbReference type="NCBIfam" id="NF033746">
    <property type="entry name" value="class_D_sortase"/>
    <property type="match status" value="1"/>
</dbReference>
<sequence>MNKVLVVIMFFGVLIAGFYGYQWWDGTKAAEKVPMEETEDWSNPGNESVSKEAGKLSSQINEEETQKNQKSKSPDPVTMSEEISKYEKGENVGRVVIPSIEMGYTTFWGADPEVLKQGVGMYVSEWTTTPAEKRHTVLSGHRETVFTELGDVKKDDSIFVEYDGKRYEYKVEKMWVTDADDRSVIVEKDEATLTLSTCYPLDFIGDAPDRYIIQSKLINVNDMDE</sequence>
<dbReference type="AlphaFoldDB" id="A0A1I2JS02"/>
<evidence type="ECO:0000313" key="5">
    <source>
        <dbReference type="Proteomes" id="UP000198897"/>
    </source>
</evidence>
<dbReference type="InterPro" id="IPR041999">
    <property type="entry name" value="Sortase_D_1"/>
</dbReference>
<dbReference type="CDD" id="cd05828">
    <property type="entry name" value="Sortase_D_1"/>
    <property type="match status" value="1"/>
</dbReference>
<evidence type="ECO:0000313" key="4">
    <source>
        <dbReference type="EMBL" id="SFF55501.1"/>
    </source>
</evidence>
<dbReference type="OrthoDB" id="165822at2"/>
<feature type="region of interest" description="Disordered" evidence="3">
    <location>
        <begin position="35"/>
        <end position="84"/>
    </location>
</feature>
<dbReference type="InterPro" id="IPR023365">
    <property type="entry name" value="Sortase_dom-sf"/>
</dbReference>
<evidence type="ECO:0000256" key="2">
    <source>
        <dbReference type="PIRSR" id="PIRSR605754-1"/>
    </source>
</evidence>
<reference evidence="5" key="1">
    <citation type="submission" date="2016-10" db="EMBL/GenBank/DDBJ databases">
        <authorList>
            <person name="Varghese N."/>
            <person name="Submissions S."/>
        </authorList>
    </citation>
    <scope>NUCLEOTIDE SEQUENCE [LARGE SCALE GENOMIC DNA]</scope>
    <source>
        <strain evidence="5">FP5</strain>
    </source>
</reference>
<keyword evidence="1" id="KW-0378">Hydrolase</keyword>
<protein>
    <submittedName>
        <fullName evidence="4">Sortase A</fullName>
    </submittedName>
</protein>
<dbReference type="Gene3D" id="2.40.260.10">
    <property type="entry name" value="Sortase"/>
    <property type="match status" value="1"/>
</dbReference>
<dbReference type="InterPro" id="IPR053525">
    <property type="entry name" value="Sortase_D"/>
</dbReference>
<proteinExistence type="predicted"/>
<dbReference type="SUPFAM" id="SSF63817">
    <property type="entry name" value="Sortase"/>
    <property type="match status" value="1"/>
</dbReference>
<feature type="active site" description="Proton donor/acceptor" evidence="2">
    <location>
        <position position="141"/>
    </location>
</feature>
<feature type="active site" description="Acyl-thioester intermediate" evidence="2">
    <location>
        <position position="198"/>
    </location>
</feature>
<evidence type="ECO:0000256" key="3">
    <source>
        <dbReference type="SAM" id="MobiDB-lite"/>
    </source>
</evidence>
<dbReference type="InterPro" id="IPR005754">
    <property type="entry name" value="Sortase"/>
</dbReference>
<dbReference type="Proteomes" id="UP000198897">
    <property type="component" value="Unassembled WGS sequence"/>
</dbReference>
<dbReference type="NCBIfam" id="TIGR01076">
    <property type="entry name" value="sortase_fam"/>
    <property type="match status" value="1"/>
</dbReference>